<keyword evidence="4" id="KW-1185">Reference proteome</keyword>
<sequence>MPVAHPQPASTRRLRQGLTVSLAAGLTVAAGALAAPAATAAPASNLGPKVVQTNQAPTGNSVTFRYQAPAGVESVQIYGEWWFSKAESVTCQGCGDARNGGQWQPGDILADPWRALPMEKGADGVWTFTTPLPSGTFRYAFTHDCTSPTASGCTLHPDPANPLEVLPHDEATGALLSRVYVPNSKRFPTYDNDYQAPVAANKAGKLEQRWYDSPLSTSPAGKHDVVVYLPHGYDPKRSTPYPTLYLSHGGGGNATDWTVEGVAHQILENAVRDGAAQSMVIVSTDFNGLPNGNQGYVDELRNNVIPFVEQNYNVSTRAVDRAFGGLSAGGARALTLLYDNTDLVGYHAAWGAAGGAVTPTQEQIDRLKAVPGGIHVGTGLQDWLANIAPNSVARTEAWRAAGIEVTEHNVDGVHVWDIWRQMLNDYLRTVAFRTTTTSLDVDTTPAGNSHRVKVTATAEVDSVTVSDRAPSGKVDFYAGDKYLGSAPIRNGVAQFKGTVSGGLDQPVTARYQGDSLYNTSESAAANAG</sequence>
<dbReference type="InterPro" id="IPR032109">
    <property type="entry name" value="Big_3_5"/>
</dbReference>
<dbReference type="SUPFAM" id="SSF53474">
    <property type="entry name" value="alpha/beta-Hydrolases"/>
    <property type="match status" value="1"/>
</dbReference>
<protein>
    <recommendedName>
        <fullName evidence="2">Bacterial Ig-like domain-containing protein</fullName>
    </recommendedName>
</protein>
<evidence type="ECO:0000259" key="2">
    <source>
        <dbReference type="Pfam" id="PF16640"/>
    </source>
</evidence>
<evidence type="ECO:0000256" key="1">
    <source>
        <dbReference type="SAM" id="SignalP"/>
    </source>
</evidence>
<dbReference type="InterPro" id="IPR029058">
    <property type="entry name" value="AB_hydrolase_fold"/>
</dbReference>
<dbReference type="SUPFAM" id="SSF81296">
    <property type="entry name" value="E set domains"/>
    <property type="match status" value="1"/>
</dbReference>
<dbReference type="PANTHER" id="PTHR48098:SF6">
    <property type="entry name" value="FERRI-BACILLIBACTIN ESTERASE BESA"/>
    <property type="match status" value="1"/>
</dbReference>
<gene>
    <name evidence="3" type="ORF">Prubr_53040</name>
</gene>
<dbReference type="Proteomes" id="UP000680866">
    <property type="component" value="Chromosome"/>
</dbReference>
<dbReference type="Pfam" id="PF00756">
    <property type="entry name" value="Esterase"/>
    <property type="match status" value="1"/>
</dbReference>
<dbReference type="PANTHER" id="PTHR48098">
    <property type="entry name" value="ENTEROCHELIN ESTERASE-RELATED"/>
    <property type="match status" value="1"/>
</dbReference>
<feature type="signal peptide" evidence="1">
    <location>
        <begin position="1"/>
        <end position="40"/>
    </location>
</feature>
<dbReference type="RefSeq" id="WP_212817554.1">
    <property type="nucleotide sequence ID" value="NZ_AP023359.1"/>
</dbReference>
<organism evidence="3 4">
    <name type="scientific">Polymorphospora rubra</name>
    <dbReference type="NCBI Taxonomy" id="338584"/>
    <lineage>
        <taxon>Bacteria</taxon>
        <taxon>Bacillati</taxon>
        <taxon>Actinomycetota</taxon>
        <taxon>Actinomycetes</taxon>
        <taxon>Micromonosporales</taxon>
        <taxon>Micromonosporaceae</taxon>
        <taxon>Polymorphospora</taxon>
    </lineage>
</organism>
<evidence type="ECO:0000313" key="4">
    <source>
        <dbReference type="Proteomes" id="UP000680866"/>
    </source>
</evidence>
<proteinExistence type="predicted"/>
<dbReference type="InterPro" id="IPR050583">
    <property type="entry name" value="Mycobacterial_A85_antigen"/>
</dbReference>
<feature type="domain" description="Bacterial Ig-like" evidence="2">
    <location>
        <begin position="446"/>
        <end position="525"/>
    </location>
</feature>
<dbReference type="KEGG" id="pry:Prubr_53040"/>
<dbReference type="Gene3D" id="2.60.40.10">
    <property type="entry name" value="Immunoglobulins"/>
    <property type="match status" value="2"/>
</dbReference>
<reference evidence="3" key="1">
    <citation type="submission" date="2020-08" db="EMBL/GenBank/DDBJ databases">
        <title>Whole genome shotgun sequence of Polymorphospora rubra NBRC 101157.</title>
        <authorList>
            <person name="Komaki H."/>
            <person name="Tamura T."/>
        </authorList>
    </citation>
    <scope>NUCLEOTIDE SEQUENCE</scope>
    <source>
        <strain evidence="3">NBRC 101157</strain>
    </source>
</reference>
<dbReference type="GO" id="GO:0005975">
    <property type="term" value="P:carbohydrate metabolic process"/>
    <property type="evidence" value="ECO:0007669"/>
    <property type="project" value="UniProtKB-ARBA"/>
</dbReference>
<dbReference type="EMBL" id="AP023359">
    <property type="protein sequence ID" value="BCJ68283.1"/>
    <property type="molecule type" value="Genomic_DNA"/>
</dbReference>
<dbReference type="AlphaFoldDB" id="A0A810N9N4"/>
<evidence type="ECO:0000313" key="3">
    <source>
        <dbReference type="EMBL" id="BCJ68283.1"/>
    </source>
</evidence>
<dbReference type="Pfam" id="PF16640">
    <property type="entry name" value="Big_3_5"/>
    <property type="match status" value="1"/>
</dbReference>
<accession>A0A810N9N4</accession>
<keyword evidence="1" id="KW-0732">Signal</keyword>
<feature type="chain" id="PRO_5032789033" description="Bacterial Ig-like domain-containing protein" evidence="1">
    <location>
        <begin position="41"/>
        <end position="528"/>
    </location>
</feature>
<dbReference type="InterPro" id="IPR014756">
    <property type="entry name" value="Ig_E-set"/>
</dbReference>
<dbReference type="InterPro" id="IPR013783">
    <property type="entry name" value="Ig-like_fold"/>
</dbReference>
<dbReference type="Gene3D" id="3.40.50.1820">
    <property type="entry name" value="alpha/beta hydrolase"/>
    <property type="match status" value="1"/>
</dbReference>
<name>A0A810N9N4_9ACTN</name>
<dbReference type="InterPro" id="IPR000801">
    <property type="entry name" value="Esterase-like"/>
</dbReference>